<dbReference type="GO" id="GO:0031097">
    <property type="term" value="C:medial cortex"/>
    <property type="evidence" value="ECO:0007669"/>
    <property type="project" value="TreeGrafter"/>
</dbReference>
<dbReference type="InterPro" id="IPR001452">
    <property type="entry name" value="SH3_domain"/>
</dbReference>
<evidence type="ECO:0000259" key="4">
    <source>
        <dbReference type="PROSITE" id="PS50002"/>
    </source>
</evidence>
<comment type="caution">
    <text evidence="6">The sequence shown here is derived from an EMBL/GenBank/DDBJ whole genome shotgun (WGS) entry which is preliminary data.</text>
</comment>
<feature type="domain" description="SH3" evidence="4">
    <location>
        <begin position="432"/>
        <end position="491"/>
    </location>
</feature>
<reference evidence="6 7" key="1">
    <citation type="submission" date="2018-05" db="EMBL/GenBank/DDBJ databases">
        <title>Genome sequencing and assembly of the regulated plant pathogen Lachnellula willkommii and related sister species for the development of diagnostic species identification markers.</title>
        <authorList>
            <person name="Giroux E."/>
            <person name="Bilodeau G."/>
        </authorList>
    </citation>
    <scope>NUCLEOTIDE SEQUENCE [LARGE SCALE GENOMIC DNA]</scope>
    <source>
        <strain evidence="6 7">CBS 160.35</strain>
    </source>
</reference>
<protein>
    <submittedName>
        <fullName evidence="6">Regulator of cytoskeleton and endocytosis</fullName>
    </submittedName>
</protein>
<feature type="region of interest" description="Disordered" evidence="3">
    <location>
        <begin position="304"/>
        <end position="360"/>
    </location>
</feature>
<keyword evidence="7" id="KW-1185">Reference proteome</keyword>
<evidence type="ECO:0000313" key="7">
    <source>
        <dbReference type="Proteomes" id="UP000443090"/>
    </source>
</evidence>
<dbReference type="GO" id="GO:0006897">
    <property type="term" value="P:endocytosis"/>
    <property type="evidence" value="ECO:0007669"/>
    <property type="project" value="InterPro"/>
</dbReference>
<dbReference type="PROSITE" id="PS50002">
    <property type="entry name" value="SH3"/>
    <property type="match status" value="1"/>
</dbReference>
<dbReference type="GO" id="GO:0097320">
    <property type="term" value="P:plasma membrane tubulation"/>
    <property type="evidence" value="ECO:0007669"/>
    <property type="project" value="TreeGrafter"/>
</dbReference>
<dbReference type="InterPro" id="IPR004148">
    <property type="entry name" value="BAR_dom"/>
</dbReference>
<dbReference type="OrthoDB" id="10255128at2759"/>
<evidence type="ECO:0000313" key="6">
    <source>
        <dbReference type="EMBL" id="TVY41517.1"/>
    </source>
</evidence>
<sequence length="491" mass="54580">MDSMQRQIARARGKGGEDSAKVSVLLNDFEDADKMLTKIMEASKAWRDAWVSILNIQLGCVTVFEELYDPIVGASDGHGHDPIITPEEQMERTTKLKNVYTDLKSDLLEEVVLMDSRIIRPAGDAREFLQPLRKTIKKRENKRVDWERYIDKVNSLQTKKVIRNDRENVALAKAEEELSRASDAFKVADEGLRQTLPPIIAAAFSIIPHLLAVQIMIQNTLLAQYYTALHNYAEETGFQSPSPPMEDVISVWNADFKPIQEQIERINCLARGRTVHQPMALGNDPTKHGSITGLGLRNGIANRRATPQGKLDAPPSPNSEPRMGRMPSPNGDMRPGRMPSPNPEMRMARKPSPSPKPRMARIPTSNSMLVSAPPAPEPAGSTNSQLSRLLYASHTSVIIFCALTGRPSGDYFQRSAAAKKKPPPPPPKRIGSQNLYVTALYAFEGQSQGDLSFSEGDQIKIIKKTDSTDDWWDGEIRGRKGVFPANYCKMA</sequence>
<evidence type="ECO:0000256" key="3">
    <source>
        <dbReference type="SAM" id="MobiDB-lite"/>
    </source>
</evidence>
<dbReference type="Pfam" id="PF00018">
    <property type="entry name" value="SH3_1"/>
    <property type="match status" value="1"/>
</dbReference>
<proteinExistence type="predicted"/>
<dbReference type="Pfam" id="PF03114">
    <property type="entry name" value="BAR"/>
    <property type="match status" value="1"/>
</dbReference>
<dbReference type="EMBL" id="QGMI01000387">
    <property type="protein sequence ID" value="TVY41517.1"/>
    <property type="molecule type" value="Genomic_DNA"/>
</dbReference>
<dbReference type="GO" id="GO:1990528">
    <property type="term" value="C:Rvs161p-Rvs167p complex"/>
    <property type="evidence" value="ECO:0007669"/>
    <property type="project" value="TreeGrafter"/>
</dbReference>
<dbReference type="CDD" id="cd07599">
    <property type="entry name" value="BAR_Rvs167p"/>
    <property type="match status" value="1"/>
</dbReference>
<evidence type="ECO:0000259" key="5">
    <source>
        <dbReference type="PROSITE" id="PS51021"/>
    </source>
</evidence>
<evidence type="ECO:0000256" key="2">
    <source>
        <dbReference type="PROSITE-ProRule" id="PRU00192"/>
    </source>
</evidence>
<dbReference type="GO" id="GO:0043332">
    <property type="term" value="C:mating projection tip"/>
    <property type="evidence" value="ECO:0007669"/>
    <property type="project" value="TreeGrafter"/>
</dbReference>
<dbReference type="PANTHER" id="PTHR47174">
    <property type="entry name" value="BRIDGING INTEGRATOR 3"/>
    <property type="match status" value="1"/>
</dbReference>
<keyword evidence="1 2" id="KW-0728">SH3 domain</keyword>
<dbReference type="GO" id="GO:0051666">
    <property type="term" value="P:actin cortical patch localization"/>
    <property type="evidence" value="ECO:0007669"/>
    <property type="project" value="InterPro"/>
</dbReference>
<feature type="domain" description="BAR" evidence="5">
    <location>
        <begin position="7"/>
        <end position="242"/>
    </location>
</feature>
<dbReference type="PANTHER" id="PTHR47174:SF2">
    <property type="entry name" value="SH3 DOMAIN SIGNALLING PROTEIN (AFU_ORTHOLOGUE AFUA_5G07670)"/>
    <property type="match status" value="1"/>
</dbReference>
<gene>
    <name evidence="6" type="primary">RVS167_0</name>
    <name evidence="6" type="ORF">LOCC1_G006513</name>
</gene>
<dbReference type="GO" id="GO:0008289">
    <property type="term" value="F:lipid binding"/>
    <property type="evidence" value="ECO:0007669"/>
    <property type="project" value="TreeGrafter"/>
</dbReference>
<dbReference type="SUPFAM" id="SSF103657">
    <property type="entry name" value="BAR/IMD domain-like"/>
    <property type="match status" value="1"/>
</dbReference>
<dbReference type="FunFam" id="2.30.30.40:FF:000100">
    <property type="entry name" value="SH3 domain-containing YSC84-like protein 1"/>
    <property type="match status" value="1"/>
</dbReference>
<evidence type="ECO:0000256" key="1">
    <source>
        <dbReference type="ARBA" id="ARBA00022443"/>
    </source>
</evidence>
<dbReference type="GO" id="GO:0030479">
    <property type="term" value="C:actin cortical patch"/>
    <property type="evidence" value="ECO:0007669"/>
    <property type="project" value="TreeGrafter"/>
</dbReference>
<accession>A0A8H8RTG6</accession>
<dbReference type="InterPro" id="IPR027267">
    <property type="entry name" value="AH/BAR_dom_sf"/>
</dbReference>
<dbReference type="InterPro" id="IPR046982">
    <property type="entry name" value="BIN3/RVS161-like"/>
</dbReference>
<dbReference type="PRINTS" id="PR00452">
    <property type="entry name" value="SH3DOMAIN"/>
</dbReference>
<dbReference type="Gene3D" id="1.20.1270.60">
    <property type="entry name" value="Arfaptin homology (AH) domain/BAR domain"/>
    <property type="match status" value="1"/>
</dbReference>
<dbReference type="PROSITE" id="PS51021">
    <property type="entry name" value="BAR"/>
    <property type="match status" value="1"/>
</dbReference>
<organism evidence="6 7">
    <name type="scientific">Lachnellula occidentalis</name>
    <dbReference type="NCBI Taxonomy" id="215460"/>
    <lineage>
        <taxon>Eukaryota</taxon>
        <taxon>Fungi</taxon>
        <taxon>Dikarya</taxon>
        <taxon>Ascomycota</taxon>
        <taxon>Pezizomycotina</taxon>
        <taxon>Leotiomycetes</taxon>
        <taxon>Helotiales</taxon>
        <taxon>Lachnaceae</taxon>
        <taxon>Lachnellula</taxon>
    </lineage>
</organism>
<dbReference type="Gene3D" id="2.30.30.40">
    <property type="entry name" value="SH3 Domains"/>
    <property type="match status" value="1"/>
</dbReference>
<dbReference type="InterPro" id="IPR036028">
    <property type="entry name" value="SH3-like_dom_sf"/>
</dbReference>
<dbReference type="SUPFAM" id="SSF50044">
    <property type="entry name" value="SH3-domain"/>
    <property type="match status" value="1"/>
</dbReference>
<dbReference type="Proteomes" id="UP000443090">
    <property type="component" value="Unassembled WGS sequence"/>
</dbReference>
<dbReference type="SMART" id="SM00326">
    <property type="entry name" value="SH3"/>
    <property type="match status" value="1"/>
</dbReference>
<dbReference type="AlphaFoldDB" id="A0A8H8RTG6"/>
<name>A0A8H8RTG6_9HELO</name>